<dbReference type="FunFam" id="1.25.40.340:FF:000002">
    <property type="entry name" value="Dihydroxyacetone kinase, L subunit"/>
    <property type="match status" value="1"/>
</dbReference>
<dbReference type="SUPFAM" id="SSF101473">
    <property type="entry name" value="DhaL-like"/>
    <property type="match status" value="1"/>
</dbReference>
<dbReference type="SMART" id="SM01120">
    <property type="entry name" value="Dak2"/>
    <property type="match status" value="1"/>
</dbReference>
<evidence type="ECO:0000256" key="2">
    <source>
        <dbReference type="ARBA" id="ARBA00022777"/>
    </source>
</evidence>
<dbReference type="InterPro" id="IPR050861">
    <property type="entry name" value="Dihydroxyacetone_Kinase"/>
</dbReference>
<feature type="domain" description="DhaL" evidence="3">
    <location>
        <begin position="4"/>
        <end position="204"/>
    </location>
</feature>
<proteinExistence type="predicted"/>
<dbReference type="GO" id="GO:0019563">
    <property type="term" value="P:glycerol catabolic process"/>
    <property type="evidence" value="ECO:0007669"/>
    <property type="project" value="TreeGrafter"/>
</dbReference>
<dbReference type="PANTHER" id="PTHR28629:SF4">
    <property type="entry name" value="TRIOKINASE_FMN CYCLASE"/>
    <property type="match status" value="1"/>
</dbReference>
<dbReference type="GO" id="GO:0004371">
    <property type="term" value="F:glycerone kinase activity"/>
    <property type="evidence" value="ECO:0007669"/>
    <property type="project" value="InterPro"/>
</dbReference>
<dbReference type="AlphaFoldDB" id="A0A1J5QIK3"/>
<dbReference type="InterPro" id="IPR004007">
    <property type="entry name" value="DhaL_dom"/>
</dbReference>
<name>A0A1J5QIK3_9ZZZZ</name>
<reference evidence="4" key="1">
    <citation type="submission" date="2016-10" db="EMBL/GenBank/DDBJ databases">
        <title>Sequence of Gallionella enrichment culture.</title>
        <authorList>
            <person name="Poehlein A."/>
            <person name="Muehling M."/>
            <person name="Daniel R."/>
        </authorList>
    </citation>
    <scope>NUCLEOTIDE SEQUENCE</scope>
</reference>
<organism evidence="4">
    <name type="scientific">mine drainage metagenome</name>
    <dbReference type="NCBI Taxonomy" id="410659"/>
    <lineage>
        <taxon>unclassified sequences</taxon>
        <taxon>metagenomes</taxon>
        <taxon>ecological metagenomes</taxon>
    </lineage>
</organism>
<dbReference type="PROSITE" id="PS51480">
    <property type="entry name" value="DHAL"/>
    <property type="match status" value="1"/>
</dbReference>
<dbReference type="EMBL" id="MLJW01001157">
    <property type="protein sequence ID" value="OIQ79804.1"/>
    <property type="molecule type" value="Genomic_DNA"/>
</dbReference>
<dbReference type="InterPro" id="IPR012737">
    <property type="entry name" value="DhaK_L_YcgS"/>
</dbReference>
<dbReference type="EC" id="2.7.-.-" evidence="4"/>
<accession>A0A1J5QIK3</accession>
<dbReference type="Pfam" id="PF02734">
    <property type="entry name" value="Dak2"/>
    <property type="match status" value="1"/>
</dbReference>
<keyword evidence="2 4" id="KW-0418">Kinase</keyword>
<gene>
    <name evidence="4" type="primary">dhaL_5</name>
    <name evidence="4" type="ORF">GALL_384520</name>
</gene>
<dbReference type="GO" id="GO:0005829">
    <property type="term" value="C:cytosol"/>
    <property type="evidence" value="ECO:0007669"/>
    <property type="project" value="TreeGrafter"/>
</dbReference>
<keyword evidence="1 4" id="KW-0808">Transferase</keyword>
<comment type="caution">
    <text evidence="4">The sequence shown here is derived from an EMBL/GenBank/DDBJ whole genome shotgun (WGS) entry which is preliminary data.</text>
</comment>
<dbReference type="InterPro" id="IPR036117">
    <property type="entry name" value="DhaL_dom_sf"/>
</dbReference>
<dbReference type="PANTHER" id="PTHR28629">
    <property type="entry name" value="TRIOKINASE/FMN CYCLASE"/>
    <property type="match status" value="1"/>
</dbReference>
<sequence length="223" mass="23546">MESAFILQAIDTVSKAILANEAEIESLDRAIGDGDHFINIRRGCAAITGMRDELPQQAAEAALQRIGMKLLATIGGASGPLIGSFFISMAKAAKEHGAETLPQIAAAFATGVDAIRQRGKADVGEKTMLDVLIPVSRTFTRLAAQGVARTTLFDALRHEADQGLQSTRDMMATKGRAAFLGARAVGHLDPGAKSCQVMIRAICDLAAAGTQGEAHEEIHQPDR</sequence>
<evidence type="ECO:0000256" key="1">
    <source>
        <dbReference type="ARBA" id="ARBA00022679"/>
    </source>
</evidence>
<protein>
    <submittedName>
        <fullName evidence="4">PTS-dependent dihydroxyacetone kinase, ADP-binding subunit DhaL</fullName>
        <ecNumber evidence="4">2.7.-.-</ecNumber>
    </submittedName>
</protein>
<dbReference type="NCBIfam" id="TIGR02365">
    <property type="entry name" value="dha_L_ycgS"/>
    <property type="match status" value="1"/>
</dbReference>
<evidence type="ECO:0000313" key="4">
    <source>
        <dbReference type="EMBL" id="OIQ79804.1"/>
    </source>
</evidence>
<dbReference type="Gene3D" id="1.25.40.340">
    <property type="match status" value="1"/>
</dbReference>
<evidence type="ECO:0000259" key="3">
    <source>
        <dbReference type="PROSITE" id="PS51480"/>
    </source>
</evidence>